<reference evidence="1 2" key="1">
    <citation type="journal article" date="2021" name="Hortic Res">
        <title>Chromosome-scale assembly of the Dendrobium chrysotoxum genome enhances the understanding of orchid evolution.</title>
        <authorList>
            <person name="Zhang Y."/>
            <person name="Zhang G.Q."/>
            <person name="Zhang D."/>
            <person name="Liu X.D."/>
            <person name="Xu X.Y."/>
            <person name="Sun W.H."/>
            <person name="Yu X."/>
            <person name="Zhu X."/>
            <person name="Wang Z.W."/>
            <person name="Zhao X."/>
            <person name="Zhong W.Y."/>
            <person name="Chen H."/>
            <person name="Yin W.L."/>
            <person name="Huang T."/>
            <person name="Niu S.C."/>
            <person name="Liu Z.J."/>
        </authorList>
    </citation>
    <scope>NUCLEOTIDE SEQUENCE [LARGE SCALE GENOMIC DNA]</scope>
    <source>
        <strain evidence="1">Lindl</strain>
    </source>
</reference>
<organism evidence="1 2">
    <name type="scientific">Dendrobium chrysotoxum</name>
    <name type="common">Orchid</name>
    <dbReference type="NCBI Taxonomy" id="161865"/>
    <lineage>
        <taxon>Eukaryota</taxon>
        <taxon>Viridiplantae</taxon>
        <taxon>Streptophyta</taxon>
        <taxon>Embryophyta</taxon>
        <taxon>Tracheophyta</taxon>
        <taxon>Spermatophyta</taxon>
        <taxon>Magnoliopsida</taxon>
        <taxon>Liliopsida</taxon>
        <taxon>Asparagales</taxon>
        <taxon>Orchidaceae</taxon>
        <taxon>Epidendroideae</taxon>
        <taxon>Malaxideae</taxon>
        <taxon>Dendrobiinae</taxon>
        <taxon>Dendrobium</taxon>
    </lineage>
</organism>
<gene>
    <name evidence="1" type="ORF">IEQ34_004770</name>
</gene>
<protein>
    <submittedName>
        <fullName evidence="1">Uncharacterized protein</fullName>
    </submittedName>
</protein>
<name>A0AAV7H6R7_DENCH</name>
<proteinExistence type="predicted"/>
<sequence length="147" mass="16923">MQVHKGVDKITIHMGPGECVIGTHVRSRDAARLDKAAEYMQGNTIIFKKETTKENEIKKKIFTSTMDKVQQGTKMFLNDRSSKLIFGLQLGINGLATTEAVMETGNRWTFQRTCFTDKIYHYFTLATWQITRNPQFFYFSMLAMYSG</sequence>
<evidence type="ECO:0000313" key="1">
    <source>
        <dbReference type="EMBL" id="KAH0464667.1"/>
    </source>
</evidence>
<accession>A0AAV7H6R7</accession>
<dbReference type="Proteomes" id="UP000775213">
    <property type="component" value="Unassembled WGS sequence"/>
</dbReference>
<comment type="caution">
    <text evidence="1">The sequence shown here is derived from an EMBL/GenBank/DDBJ whole genome shotgun (WGS) entry which is preliminary data.</text>
</comment>
<dbReference type="AlphaFoldDB" id="A0AAV7H6R7"/>
<keyword evidence="2" id="KW-1185">Reference proteome</keyword>
<evidence type="ECO:0000313" key="2">
    <source>
        <dbReference type="Proteomes" id="UP000775213"/>
    </source>
</evidence>
<dbReference type="EMBL" id="JAGFBR010000006">
    <property type="protein sequence ID" value="KAH0464667.1"/>
    <property type="molecule type" value="Genomic_DNA"/>
</dbReference>